<evidence type="ECO:0000313" key="3">
    <source>
        <dbReference type="Proteomes" id="UP001642487"/>
    </source>
</evidence>
<keyword evidence="1" id="KW-1133">Transmembrane helix</keyword>
<keyword evidence="1" id="KW-0812">Transmembrane</keyword>
<accession>A0ABP0YFN8</accession>
<name>A0ABP0YFN8_9ROSI</name>
<keyword evidence="3" id="KW-1185">Reference proteome</keyword>
<evidence type="ECO:0000313" key="2">
    <source>
        <dbReference type="EMBL" id="CAK9317901.1"/>
    </source>
</evidence>
<dbReference type="Proteomes" id="UP001642487">
    <property type="component" value="Chromosome 3"/>
</dbReference>
<organism evidence="2 3">
    <name type="scientific">Citrullus colocynthis</name>
    <name type="common">colocynth</name>
    <dbReference type="NCBI Taxonomy" id="252529"/>
    <lineage>
        <taxon>Eukaryota</taxon>
        <taxon>Viridiplantae</taxon>
        <taxon>Streptophyta</taxon>
        <taxon>Embryophyta</taxon>
        <taxon>Tracheophyta</taxon>
        <taxon>Spermatophyta</taxon>
        <taxon>Magnoliopsida</taxon>
        <taxon>eudicotyledons</taxon>
        <taxon>Gunneridae</taxon>
        <taxon>Pentapetalae</taxon>
        <taxon>rosids</taxon>
        <taxon>fabids</taxon>
        <taxon>Cucurbitales</taxon>
        <taxon>Cucurbitaceae</taxon>
        <taxon>Benincaseae</taxon>
        <taxon>Citrullus</taxon>
    </lineage>
</organism>
<keyword evidence="1" id="KW-0472">Membrane</keyword>
<sequence>MFISYSRRVADPVLNPPYPLVSSLVVSASHSHSISGLLSVAVDHEFPSRSVLTSSSHPNVEGFAESQQVAPSSGATMNSIPTLEVLEVNPLAMILWVDNRVSDTSIDQYVVRIDPVSSDVHSTCLASTSIGTTVEISDTTHNVPTAALANVMFNLLTDSLVVTYDVFYENDEVSRVRASEAVDILGLSILGSESLAVYLPSVTLDDVHANIPNSLRRSDVGSVWLLVCVTLVFGYGFVDLAFSFSICSIRTKIRHIDLLNDFNFQI</sequence>
<gene>
    <name evidence="2" type="ORF">CITCOLO1_LOCUS9852</name>
</gene>
<protein>
    <submittedName>
        <fullName evidence="2">Uncharacterized protein</fullName>
    </submittedName>
</protein>
<evidence type="ECO:0000256" key="1">
    <source>
        <dbReference type="SAM" id="Phobius"/>
    </source>
</evidence>
<proteinExistence type="predicted"/>
<dbReference type="EMBL" id="OZ021737">
    <property type="protein sequence ID" value="CAK9317901.1"/>
    <property type="molecule type" value="Genomic_DNA"/>
</dbReference>
<feature type="transmembrane region" description="Helical" evidence="1">
    <location>
        <begin position="223"/>
        <end position="244"/>
    </location>
</feature>
<reference evidence="2 3" key="1">
    <citation type="submission" date="2024-03" db="EMBL/GenBank/DDBJ databases">
        <authorList>
            <person name="Gkanogiannis A."/>
            <person name="Becerra Lopez-Lavalle L."/>
        </authorList>
    </citation>
    <scope>NUCLEOTIDE SEQUENCE [LARGE SCALE GENOMIC DNA]</scope>
</reference>